<dbReference type="EMBL" id="FOIJ01000009">
    <property type="protein sequence ID" value="SEU19063.1"/>
    <property type="molecule type" value="Genomic_DNA"/>
</dbReference>
<organism evidence="3 4">
    <name type="scientific">Stigmatella erecta</name>
    <dbReference type="NCBI Taxonomy" id="83460"/>
    <lineage>
        <taxon>Bacteria</taxon>
        <taxon>Pseudomonadati</taxon>
        <taxon>Myxococcota</taxon>
        <taxon>Myxococcia</taxon>
        <taxon>Myxococcales</taxon>
        <taxon>Cystobacterineae</taxon>
        <taxon>Archangiaceae</taxon>
        <taxon>Stigmatella</taxon>
    </lineage>
</organism>
<feature type="chain" id="PRO_5011492182" evidence="2">
    <location>
        <begin position="32"/>
        <end position="655"/>
    </location>
</feature>
<dbReference type="Proteomes" id="UP000199181">
    <property type="component" value="Unassembled WGS sequence"/>
</dbReference>
<dbReference type="AlphaFoldDB" id="A0A1I0K806"/>
<reference evidence="4" key="1">
    <citation type="submission" date="2016-10" db="EMBL/GenBank/DDBJ databases">
        <authorList>
            <person name="Varghese N."/>
            <person name="Submissions S."/>
        </authorList>
    </citation>
    <scope>NUCLEOTIDE SEQUENCE [LARGE SCALE GENOMIC DNA]</scope>
    <source>
        <strain evidence="4">DSM 16858</strain>
    </source>
</reference>
<name>A0A1I0K806_9BACT</name>
<dbReference type="PROSITE" id="PS51257">
    <property type="entry name" value="PROKAR_LIPOPROTEIN"/>
    <property type="match status" value="1"/>
</dbReference>
<dbReference type="InterPro" id="IPR013783">
    <property type="entry name" value="Ig-like_fold"/>
</dbReference>
<sequence>MSRCPSLRFTPALVLVLLAAGTGCSSGPTGADSRRFACTDDSECAAGFVCRESECLPEETPGTPDGGTDAGPSDGGEPDGGQDGGPDSGTPDGGDTSLPTRLAFGNSQPPLTVGQCSNAVVVETRTGMDTAAPVETAAVISLSANPTPGVTFYRDAACQTPTTSVTVEAGSSRAAFHVRGTVAQTVNLGVVAQGFSNANQALTFRAAAPTSLVFVTPAQTLPAGGCSLPVELEVRDAYGNPSSFASARTVTLRAPEGSNLAYFTDPACQTAQTEQLFTAGASRTALYVKSRTGGTFTLTASVSQPFASATYRVTVLPVVRTGYCSLSSNNTQKTCPTSQVDASKTMLFFQAISDDNDPNTSSVRCELASKDAITCSRNDDGTEVELQWQTVERPSLQVQHLSAVCRGSVTTIPLKSIVNPERTFLLVSSEQGGTTLGDDDFFTARLTSASQVELAFSMGCNSGWKASVQAVESPDIHVTRGTTGKMTGTQLTVTGLAPVNLASTALLFTHRVSNTDAPVLCDRVLRGELTSPTSITFSRGAGNPACTTASVDAISWERVEFGASAQTQHSLVTMSPSTESDDFAVGPVDLTRSIVFASGQGPSGQAWGENSYAGDDVPGAALGKFELYAPTEFDADRACSEGTVKWSTTVVQFEP</sequence>
<accession>A0A1I0K806</accession>
<evidence type="ECO:0000256" key="1">
    <source>
        <dbReference type="SAM" id="MobiDB-lite"/>
    </source>
</evidence>
<feature type="compositionally biased region" description="Gly residues" evidence="1">
    <location>
        <begin position="78"/>
        <end position="87"/>
    </location>
</feature>
<feature type="region of interest" description="Disordered" evidence="1">
    <location>
        <begin position="55"/>
        <end position="110"/>
    </location>
</feature>
<evidence type="ECO:0000313" key="4">
    <source>
        <dbReference type="Proteomes" id="UP000199181"/>
    </source>
</evidence>
<keyword evidence="2" id="KW-0732">Signal</keyword>
<dbReference type="Gene3D" id="2.60.40.10">
    <property type="entry name" value="Immunoglobulins"/>
    <property type="match status" value="1"/>
</dbReference>
<feature type="signal peptide" evidence="2">
    <location>
        <begin position="1"/>
        <end position="31"/>
    </location>
</feature>
<evidence type="ECO:0000256" key="2">
    <source>
        <dbReference type="SAM" id="SignalP"/>
    </source>
</evidence>
<keyword evidence="4" id="KW-1185">Reference proteome</keyword>
<dbReference type="RefSeq" id="WP_093522441.1">
    <property type="nucleotide sequence ID" value="NZ_FOIJ01000009.1"/>
</dbReference>
<gene>
    <name evidence="3" type="ORF">SAMN05443639_109166</name>
</gene>
<evidence type="ECO:0000313" key="3">
    <source>
        <dbReference type="EMBL" id="SEU19063.1"/>
    </source>
</evidence>
<proteinExistence type="predicted"/>
<protein>
    <submittedName>
        <fullName evidence="3">Uncharacterized protein</fullName>
    </submittedName>
</protein>